<dbReference type="RefSeq" id="WP_016185206.1">
    <property type="nucleotide sequence ID" value="NZ_ASWO01000001.1"/>
</dbReference>
<evidence type="ECO:0000313" key="2">
    <source>
        <dbReference type="EMBL" id="EOT87653.1"/>
    </source>
</evidence>
<organism evidence="2 3">
    <name type="scientific">Enterococcus sulfureus ATCC 49903</name>
    <dbReference type="NCBI Taxonomy" id="1140003"/>
    <lineage>
        <taxon>Bacteria</taxon>
        <taxon>Bacillati</taxon>
        <taxon>Bacillota</taxon>
        <taxon>Bacilli</taxon>
        <taxon>Lactobacillales</taxon>
        <taxon>Enterococcaceae</taxon>
        <taxon>Enterococcus</taxon>
    </lineage>
</organism>
<keyword evidence="1" id="KW-0812">Transmembrane</keyword>
<gene>
    <name evidence="2" type="ORF">I573_00710</name>
</gene>
<dbReference type="Proteomes" id="UP000015961">
    <property type="component" value="Unassembled WGS sequence"/>
</dbReference>
<evidence type="ECO:0000313" key="3">
    <source>
        <dbReference type="Proteomes" id="UP000015961"/>
    </source>
</evidence>
<comment type="caution">
    <text evidence="2">The sequence shown here is derived from an EMBL/GenBank/DDBJ whole genome shotgun (WGS) entry which is preliminary data.</text>
</comment>
<dbReference type="EMBL" id="ASWO01000001">
    <property type="protein sequence ID" value="EOT87653.1"/>
    <property type="molecule type" value="Genomic_DNA"/>
</dbReference>
<proteinExistence type="predicted"/>
<keyword evidence="1" id="KW-1133">Transmembrane helix</keyword>
<feature type="transmembrane region" description="Helical" evidence="1">
    <location>
        <begin position="36"/>
        <end position="56"/>
    </location>
</feature>
<dbReference type="AlphaFoldDB" id="S0LB38"/>
<keyword evidence="1" id="KW-0472">Membrane</keyword>
<keyword evidence="3" id="KW-1185">Reference proteome</keyword>
<dbReference type="PATRIC" id="fig|1140003.3.peg.710"/>
<sequence>MGEEERIAQLEQENAYLRLENENLQLKLEQKSNYHGWIWALIPITAIIVGGFSEIWGKIIDIFF</sequence>
<accession>S0LB38</accession>
<name>S0LB38_9ENTE</name>
<reference evidence="2 3" key="1">
    <citation type="submission" date="2013-03" db="EMBL/GenBank/DDBJ databases">
        <title>The Genome Sequence of Enterococcus sulfureus ATCC_49903 (PacBio/Illumina hybrid assembly).</title>
        <authorList>
            <consortium name="The Broad Institute Genomics Platform"/>
            <consortium name="The Broad Institute Genome Sequencing Center for Infectious Disease"/>
            <person name="Earl A."/>
            <person name="Russ C."/>
            <person name="Gilmore M."/>
            <person name="Surin D."/>
            <person name="Walker B."/>
            <person name="Young S."/>
            <person name="Zeng Q."/>
            <person name="Gargeya S."/>
            <person name="Fitzgerald M."/>
            <person name="Haas B."/>
            <person name="Abouelleil A."/>
            <person name="Allen A.W."/>
            <person name="Alvarado L."/>
            <person name="Arachchi H.M."/>
            <person name="Berlin A.M."/>
            <person name="Chapman S.B."/>
            <person name="Gainer-Dewar J."/>
            <person name="Goldberg J."/>
            <person name="Griggs A."/>
            <person name="Gujja S."/>
            <person name="Hansen M."/>
            <person name="Howarth C."/>
            <person name="Imamovic A."/>
            <person name="Ireland A."/>
            <person name="Larimer J."/>
            <person name="McCowan C."/>
            <person name="Murphy C."/>
            <person name="Pearson M."/>
            <person name="Poon T.W."/>
            <person name="Priest M."/>
            <person name="Roberts A."/>
            <person name="Saif S."/>
            <person name="Shea T."/>
            <person name="Sisk P."/>
            <person name="Sykes S."/>
            <person name="Wortman J."/>
            <person name="Nusbaum C."/>
            <person name="Birren B."/>
        </authorList>
    </citation>
    <scope>NUCLEOTIDE SEQUENCE [LARGE SCALE GENOMIC DNA]</scope>
    <source>
        <strain evidence="2 3">ATCC 49903</strain>
    </source>
</reference>
<protein>
    <submittedName>
        <fullName evidence="2">Uncharacterized protein</fullName>
    </submittedName>
</protein>
<evidence type="ECO:0000256" key="1">
    <source>
        <dbReference type="SAM" id="Phobius"/>
    </source>
</evidence>